<dbReference type="RefSeq" id="WP_182922494.1">
    <property type="nucleotide sequence ID" value="NZ_WNXD01000002.1"/>
</dbReference>
<sequence length="449" mass="50454">MKNKIFALIGSGLLFLTSCEKYLDKKSDQKLVVPQTVAELQAVLDDNTLFNQNEPNAVIVAADEYQLSYAAWQGLNEFSRNMYIWAPALQFASTASDNWSVLYTQVYRANVVLTNLPNVAEQGFQEWRNVKGQALMLRSKAFFQALMIWTVGYQASTSANEPGIPIRLDVNFNTTSIRSAQKECFLKVIDDLRESAALLPDIPVHPIRPSKPAAYGYLARTFLAMGMADSCLKYTNLALALKGSLMDYNGGPGVNPTAEYPFARFNPEVIYDTYMGHPTSVSNGVIDPELYNSYAADDLRKVRFHRSSTSIGYFKGSYYGTFDLFNGIATDELYLNRAECYARLGDKTRSIEALNTLLLKRFKTGTFQPYTAIDSEEALKKVLTERKKELVFRGLRWMDLKRLNADGADITLKRVLSGKEYMLLPNDRGYAMPIPEKVISTSGMAQNLR</sequence>
<dbReference type="InterPro" id="IPR012944">
    <property type="entry name" value="SusD_RagB_dom"/>
</dbReference>
<keyword evidence="4" id="KW-0472">Membrane</keyword>
<keyword evidence="5" id="KW-0998">Cell outer membrane</keyword>
<protein>
    <submittedName>
        <fullName evidence="8">RagB/SusD family nutrient uptake outer membrane protein</fullName>
    </submittedName>
</protein>
<comment type="similarity">
    <text evidence="2">Belongs to the SusD family.</text>
</comment>
<evidence type="ECO:0000259" key="7">
    <source>
        <dbReference type="Pfam" id="PF14322"/>
    </source>
</evidence>
<evidence type="ECO:0000313" key="9">
    <source>
        <dbReference type="Proteomes" id="UP000601055"/>
    </source>
</evidence>
<organism evidence="8 9">
    <name type="scientific">Pedobacter planticolens</name>
    <dbReference type="NCBI Taxonomy" id="2679964"/>
    <lineage>
        <taxon>Bacteria</taxon>
        <taxon>Pseudomonadati</taxon>
        <taxon>Bacteroidota</taxon>
        <taxon>Sphingobacteriia</taxon>
        <taxon>Sphingobacteriales</taxon>
        <taxon>Sphingobacteriaceae</taxon>
        <taxon>Pedobacter</taxon>
    </lineage>
</organism>
<dbReference type="InterPro" id="IPR033985">
    <property type="entry name" value="SusD-like_N"/>
</dbReference>
<dbReference type="GO" id="GO:0009279">
    <property type="term" value="C:cell outer membrane"/>
    <property type="evidence" value="ECO:0007669"/>
    <property type="project" value="UniProtKB-SubCell"/>
</dbReference>
<dbReference type="PROSITE" id="PS51257">
    <property type="entry name" value="PROKAR_LIPOPROTEIN"/>
    <property type="match status" value="1"/>
</dbReference>
<evidence type="ECO:0000259" key="6">
    <source>
        <dbReference type="Pfam" id="PF07980"/>
    </source>
</evidence>
<evidence type="ECO:0000256" key="2">
    <source>
        <dbReference type="ARBA" id="ARBA00006275"/>
    </source>
</evidence>
<dbReference type="InterPro" id="IPR011990">
    <property type="entry name" value="TPR-like_helical_dom_sf"/>
</dbReference>
<dbReference type="AlphaFoldDB" id="A0A923DXE2"/>
<evidence type="ECO:0000256" key="5">
    <source>
        <dbReference type="ARBA" id="ARBA00023237"/>
    </source>
</evidence>
<feature type="domain" description="SusD-like N-terminal" evidence="7">
    <location>
        <begin position="21"/>
        <end position="223"/>
    </location>
</feature>
<evidence type="ECO:0000256" key="3">
    <source>
        <dbReference type="ARBA" id="ARBA00022729"/>
    </source>
</evidence>
<comment type="subcellular location">
    <subcellularLocation>
        <location evidence="1">Cell outer membrane</location>
    </subcellularLocation>
</comment>
<dbReference type="EMBL" id="WNXD01000002">
    <property type="protein sequence ID" value="MBB2145804.1"/>
    <property type="molecule type" value="Genomic_DNA"/>
</dbReference>
<dbReference type="Gene3D" id="1.25.40.390">
    <property type="match status" value="1"/>
</dbReference>
<dbReference type="SUPFAM" id="SSF48452">
    <property type="entry name" value="TPR-like"/>
    <property type="match status" value="1"/>
</dbReference>
<evidence type="ECO:0000256" key="4">
    <source>
        <dbReference type="ARBA" id="ARBA00023136"/>
    </source>
</evidence>
<keyword evidence="3" id="KW-0732">Signal</keyword>
<gene>
    <name evidence="8" type="ORF">GM921_09920</name>
</gene>
<comment type="caution">
    <text evidence="8">The sequence shown here is derived from an EMBL/GenBank/DDBJ whole genome shotgun (WGS) entry which is preliminary data.</text>
</comment>
<name>A0A923DXE2_9SPHI</name>
<dbReference type="Pfam" id="PF14322">
    <property type="entry name" value="SusD-like_3"/>
    <property type="match status" value="1"/>
</dbReference>
<dbReference type="Proteomes" id="UP000601055">
    <property type="component" value="Unassembled WGS sequence"/>
</dbReference>
<feature type="domain" description="RagB/SusD" evidence="6">
    <location>
        <begin position="332"/>
        <end position="406"/>
    </location>
</feature>
<evidence type="ECO:0000256" key="1">
    <source>
        <dbReference type="ARBA" id="ARBA00004442"/>
    </source>
</evidence>
<evidence type="ECO:0000313" key="8">
    <source>
        <dbReference type="EMBL" id="MBB2145804.1"/>
    </source>
</evidence>
<proteinExistence type="inferred from homology"/>
<reference evidence="8" key="1">
    <citation type="submission" date="2019-11" db="EMBL/GenBank/DDBJ databases">
        <title>Description of Pedobacter sp. LMG 31464T.</title>
        <authorList>
            <person name="Carlier A."/>
            <person name="Qi S."/>
            <person name="Vandamme P."/>
        </authorList>
    </citation>
    <scope>NUCLEOTIDE SEQUENCE</scope>
    <source>
        <strain evidence="8">LMG 31464</strain>
    </source>
</reference>
<dbReference type="Pfam" id="PF07980">
    <property type="entry name" value="SusD_RagB"/>
    <property type="match status" value="1"/>
</dbReference>
<accession>A0A923DXE2</accession>
<keyword evidence="9" id="KW-1185">Reference proteome</keyword>